<evidence type="ECO:0000313" key="2">
    <source>
        <dbReference type="EMBL" id="MFC0845236.1"/>
    </source>
</evidence>
<evidence type="ECO:0000313" key="3">
    <source>
        <dbReference type="Proteomes" id="UP001589887"/>
    </source>
</evidence>
<feature type="compositionally biased region" description="Basic and acidic residues" evidence="1">
    <location>
        <begin position="37"/>
        <end position="49"/>
    </location>
</feature>
<accession>A0ABV6TJ15</accession>
<evidence type="ECO:0000256" key="1">
    <source>
        <dbReference type="SAM" id="MobiDB-lite"/>
    </source>
</evidence>
<dbReference type="Proteomes" id="UP001589887">
    <property type="component" value="Unassembled WGS sequence"/>
</dbReference>
<sequence>MPIDPFAALNAMLRAEAARIRPPSPATPDREDPEPGEEQHRTPADPHGK</sequence>
<gene>
    <name evidence="2" type="ORF">ACFH04_16175</name>
</gene>
<reference evidence="2 3" key="1">
    <citation type="submission" date="2024-09" db="EMBL/GenBank/DDBJ databases">
        <authorList>
            <person name="Sun Q."/>
            <person name="Mori K."/>
        </authorList>
    </citation>
    <scope>NUCLEOTIDE SEQUENCE [LARGE SCALE GENOMIC DNA]</scope>
    <source>
        <strain evidence="2 3">JCM 4557</strain>
    </source>
</reference>
<proteinExistence type="predicted"/>
<keyword evidence="3" id="KW-1185">Reference proteome</keyword>
<feature type="region of interest" description="Disordered" evidence="1">
    <location>
        <begin position="17"/>
        <end position="49"/>
    </location>
</feature>
<name>A0ABV6TJ15_9ACTN</name>
<protein>
    <submittedName>
        <fullName evidence="2">Uncharacterized protein</fullName>
    </submittedName>
</protein>
<comment type="caution">
    <text evidence="2">The sequence shown here is derived from an EMBL/GenBank/DDBJ whole genome shotgun (WGS) entry which is preliminary data.</text>
</comment>
<dbReference type="EMBL" id="JBHMQV010000009">
    <property type="protein sequence ID" value="MFC0845236.1"/>
    <property type="molecule type" value="Genomic_DNA"/>
</dbReference>
<organism evidence="2 3">
    <name type="scientific">Streptomyces noboritoensis</name>
    <dbReference type="NCBI Taxonomy" id="67337"/>
    <lineage>
        <taxon>Bacteria</taxon>
        <taxon>Bacillati</taxon>
        <taxon>Actinomycetota</taxon>
        <taxon>Actinomycetes</taxon>
        <taxon>Kitasatosporales</taxon>
        <taxon>Streptomycetaceae</taxon>
        <taxon>Streptomyces</taxon>
    </lineage>
</organism>
<dbReference type="RefSeq" id="WP_394319966.1">
    <property type="nucleotide sequence ID" value="NZ_JBHMQV010000009.1"/>
</dbReference>